<evidence type="ECO:0000313" key="1">
    <source>
        <dbReference type="EMBL" id="KPN62476.1"/>
    </source>
</evidence>
<organism evidence="1 2">
    <name type="scientific">Aliiroseovarius crassostreae</name>
    <dbReference type="NCBI Taxonomy" id="154981"/>
    <lineage>
        <taxon>Bacteria</taxon>
        <taxon>Pseudomonadati</taxon>
        <taxon>Pseudomonadota</taxon>
        <taxon>Alphaproteobacteria</taxon>
        <taxon>Rhodobacterales</taxon>
        <taxon>Paracoccaceae</taxon>
        <taxon>Aliiroseovarius</taxon>
    </lineage>
</organism>
<dbReference type="Gene3D" id="3.30.70.1520">
    <property type="entry name" value="Heterotetrameric sarcosine oxidase"/>
    <property type="match status" value="1"/>
</dbReference>
<dbReference type="Gene3D" id="3.30.1360.120">
    <property type="entry name" value="Probable tRNA modification gtpase trme, domain 1"/>
    <property type="match status" value="1"/>
</dbReference>
<dbReference type="OrthoDB" id="7356349at2"/>
<dbReference type="STRING" id="154981.AKJ29_09645"/>
<dbReference type="EMBL" id="LKBA01000019">
    <property type="protein sequence ID" value="KPN62476.1"/>
    <property type="molecule type" value="Genomic_DNA"/>
</dbReference>
<comment type="caution">
    <text evidence="1">The sequence shown here is derived from an EMBL/GenBank/DDBJ whole genome shotgun (WGS) entry which is preliminary data.</text>
</comment>
<dbReference type="AlphaFoldDB" id="A0A0P7IUQ0"/>
<reference evidence="1 2" key="1">
    <citation type="submission" date="2015-09" db="EMBL/GenBank/DDBJ databases">
        <title>Draft genome sequence of Aliiroseovarius crassostreae CV919-312TSm, the causative agent of Roseovarius Oyster Disease (formerly Juvenile Oyster Disease).</title>
        <authorList>
            <person name="Kessner L."/>
            <person name="Spinard E."/>
            <person name="Nelson D."/>
        </authorList>
    </citation>
    <scope>NUCLEOTIDE SEQUENCE [LARGE SCALE GENOMIC DNA]</scope>
    <source>
        <strain evidence="1 2">CV919-312</strain>
    </source>
</reference>
<keyword evidence="2" id="KW-1185">Reference proteome</keyword>
<evidence type="ECO:0000313" key="2">
    <source>
        <dbReference type="Proteomes" id="UP000050471"/>
    </source>
</evidence>
<protein>
    <recommendedName>
        <fullName evidence="3">Sarcosine oxidase subunit gamma</fullName>
    </recommendedName>
</protein>
<gene>
    <name evidence="1" type="ORF">AKJ29_09645</name>
</gene>
<dbReference type="Proteomes" id="UP000050471">
    <property type="component" value="Unassembled WGS sequence"/>
</dbReference>
<proteinExistence type="predicted"/>
<dbReference type="InterPro" id="IPR027266">
    <property type="entry name" value="TrmE/GcvT-like"/>
</dbReference>
<name>A0A0P7IUQ0_9RHOB</name>
<dbReference type="RefSeq" id="WP_055192215.1">
    <property type="nucleotide sequence ID" value="NZ_FPBS01000019.1"/>
</dbReference>
<evidence type="ECO:0008006" key="3">
    <source>
        <dbReference type="Google" id="ProtNLM"/>
    </source>
</evidence>
<sequence length="188" mass="20553">MHKLKPITPLGAEVPRVDIIGDIEITEIVDRALASVAARNGQESALRKALLKHHDLTLPCAGQSSFANDFSAFWMGPEQWMVVAPYDDQEMLAVELKQTVGWIASVAEQTDGWCRFDLCGKTVCDMLERLCALPVRRMKTGAVTRSIVEHSSAFVWCLDQGKHFAVIAPRSSAASLHHGLRAAATSIA</sequence>
<accession>A0A0P7IUQ0</accession>
<dbReference type="SUPFAM" id="SSF103025">
    <property type="entry name" value="Folate-binding domain"/>
    <property type="match status" value="1"/>
</dbReference>